<keyword evidence="3" id="KW-0949">S-adenosyl-L-methionine</keyword>
<dbReference type="EMBL" id="OX365700">
    <property type="protein sequence ID" value="CAI4031806.1"/>
    <property type="molecule type" value="Genomic_DNA"/>
</dbReference>
<dbReference type="Pfam" id="PF22528">
    <property type="entry name" value="PRMT_C"/>
    <property type="match status" value="1"/>
</dbReference>
<dbReference type="InterPro" id="IPR029063">
    <property type="entry name" value="SAM-dependent_MTases_sf"/>
</dbReference>
<keyword evidence="2" id="KW-0808">Transferase</keyword>
<evidence type="ECO:0000256" key="2">
    <source>
        <dbReference type="ARBA" id="ARBA00022679"/>
    </source>
</evidence>
<name>A0AA86MZJ3_9BACT</name>
<dbReference type="RefSeq" id="WP_289268569.1">
    <property type="nucleotide sequence ID" value="NZ_OX365700.1"/>
</dbReference>
<dbReference type="AlphaFoldDB" id="A0AA86MZJ3"/>
<dbReference type="Pfam" id="PF06325">
    <property type="entry name" value="PrmA"/>
    <property type="match status" value="1"/>
</dbReference>
<accession>A0AA86MZJ3</accession>
<evidence type="ECO:0000313" key="5">
    <source>
        <dbReference type="EMBL" id="CAI4031806.1"/>
    </source>
</evidence>
<dbReference type="InterPro" id="IPR025799">
    <property type="entry name" value="Arg_MeTrfase"/>
</dbReference>
<dbReference type="Gene3D" id="3.40.50.150">
    <property type="entry name" value="Vaccinia Virus protein VP39"/>
    <property type="match status" value="1"/>
</dbReference>
<evidence type="ECO:0000259" key="4">
    <source>
        <dbReference type="Pfam" id="PF22528"/>
    </source>
</evidence>
<keyword evidence="6" id="KW-1185">Reference proteome</keyword>
<dbReference type="PANTHER" id="PTHR11006">
    <property type="entry name" value="PROTEIN ARGININE N-METHYLTRANSFERASE"/>
    <property type="match status" value="1"/>
</dbReference>
<reference evidence="5" key="1">
    <citation type="submission" date="2022-10" db="EMBL/GenBank/DDBJ databases">
        <authorList>
            <person name="Koch H."/>
        </authorList>
    </citation>
    <scope>NUCLEOTIDE SEQUENCE</scope>
    <source>
        <strain evidence="5">DNF</strain>
    </source>
</reference>
<dbReference type="Gene3D" id="2.70.160.11">
    <property type="entry name" value="Hnrnp arginine n-methyltransferase1"/>
    <property type="match status" value="1"/>
</dbReference>
<dbReference type="PANTHER" id="PTHR11006:SF4">
    <property type="entry name" value="PROTEIN ARGININE N-METHYLTRANSFERASE 7"/>
    <property type="match status" value="1"/>
</dbReference>
<proteinExistence type="predicted"/>
<organism evidence="5 6">
    <name type="scientific">Nitrospira tepida</name>
    <dbReference type="NCBI Taxonomy" id="2973512"/>
    <lineage>
        <taxon>Bacteria</taxon>
        <taxon>Pseudomonadati</taxon>
        <taxon>Nitrospirota</taxon>
        <taxon>Nitrospiria</taxon>
        <taxon>Nitrospirales</taxon>
        <taxon>Nitrospiraceae</taxon>
        <taxon>Nitrospira</taxon>
    </lineage>
</organism>
<keyword evidence="1 5" id="KW-0489">Methyltransferase</keyword>
<evidence type="ECO:0000256" key="3">
    <source>
        <dbReference type="ARBA" id="ARBA00022691"/>
    </source>
</evidence>
<sequence>MSTIIDEHREYLSDGPRLAAFRQAIGALVTPDSVVLDLGAGTGILGMLACRAGAKRVYAVDEGGMIEVARSLCEANGFTDRMRFIKGLSTQVTLPEPVDLVVADQIGHFGFEAGICEYFRDARARFLKPHGRMIPGRIDLHVAPVEHQALRNQVDFWQQTPQEAPIEFDLSPVHLSALNSGYPAKLQPDHLLGPSVMAVSFDPSEAPEPLRFRTELTVGRPGLLHGIGGWFVAQLAPGVTLSNSPLFAQRINRRNVFFPIARQVPVEKDERIDLSMTVLPSQTLVSWKVQVWRAESPTQPGPRTILAESSHSTMQGLLLSREDLERTRPDFVPRLTPWGEARQTVLACCDGSLPLAAIEQEVLRRHPDLFPNLAVASAFVAEVVIRYSR</sequence>
<dbReference type="GO" id="GO:0016274">
    <property type="term" value="F:protein-arginine N-methyltransferase activity"/>
    <property type="evidence" value="ECO:0007669"/>
    <property type="project" value="InterPro"/>
</dbReference>
<gene>
    <name evidence="5" type="ORF">DNFV4_02226</name>
</gene>
<dbReference type="KEGG" id="nti:DNFV4_02226"/>
<evidence type="ECO:0000256" key="1">
    <source>
        <dbReference type="ARBA" id="ARBA00022603"/>
    </source>
</evidence>
<evidence type="ECO:0000313" key="6">
    <source>
        <dbReference type="Proteomes" id="UP001179121"/>
    </source>
</evidence>
<dbReference type="GO" id="GO:0032259">
    <property type="term" value="P:methylation"/>
    <property type="evidence" value="ECO:0007669"/>
    <property type="project" value="UniProtKB-KW"/>
</dbReference>
<dbReference type="SUPFAM" id="SSF53335">
    <property type="entry name" value="S-adenosyl-L-methionine-dependent methyltransferases"/>
    <property type="match status" value="1"/>
</dbReference>
<dbReference type="PROSITE" id="PS51678">
    <property type="entry name" value="SAM_MT_PRMT"/>
    <property type="match status" value="1"/>
</dbReference>
<protein>
    <submittedName>
        <fullName evidence="5">Class I SAM-dependent methyltransferase</fullName>
    </submittedName>
</protein>
<dbReference type="GO" id="GO:0042054">
    <property type="term" value="F:histone methyltransferase activity"/>
    <property type="evidence" value="ECO:0007669"/>
    <property type="project" value="TreeGrafter"/>
</dbReference>
<dbReference type="InterPro" id="IPR055135">
    <property type="entry name" value="PRMT_dom"/>
</dbReference>
<dbReference type="CDD" id="cd02440">
    <property type="entry name" value="AdoMet_MTases"/>
    <property type="match status" value="1"/>
</dbReference>
<feature type="domain" description="Protein arginine N-methyltransferase" evidence="4">
    <location>
        <begin position="139"/>
        <end position="283"/>
    </location>
</feature>
<dbReference type="Proteomes" id="UP001179121">
    <property type="component" value="Chromosome"/>
</dbReference>